<dbReference type="RefSeq" id="WP_146403067.1">
    <property type="nucleotide sequence ID" value="NZ_SJPJ01000001.1"/>
</dbReference>
<comment type="caution">
    <text evidence="1">The sequence shown here is derived from an EMBL/GenBank/DDBJ whole genome shotgun (WGS) entry which is preliminary data.</text>
</comment>
<dbReference type="EMBL" id="SJPJ01000001">
    <property type="protein sequence ID" value="TWT85062.1"/>
    <property type="molecule type" value="Genomic_DNA"/>
</dbReference>
<sequence length="245" mass="27254">MNSDVDWALFYKFDGDRPSEFREVRRFGATVWQATGKPETWGEKTVKELESDEQTLAAFQHACVKCGDDGFILHQSGNCGRDGLDADHLTDVIYDGAKKAFDSVRRNHPRQAITRFGIYSDDSAMTIATAASTAVADTSPDDDSESLWNMSAWEFDEGSEYLDPAYRMILPPHRLIPCDEDTYDRSVIFAACANALARIRSEGFFGEPNDDLVVLFQVSDSGAGIGLNAKLNTATTFQRYSNWMG</sequence>
<reference evidence="1 2" key="1">
    <citation type="submission" date="2019-02" db="EMBL/GenBank/DDBJ databases">
        <title>Deep-cultivation of Planctomycetes and their phenomic and genomic characterization uncovers novel biology.</title>
        <authorList>
            <person name="Wiegand S."/>
            <person name="Jogler M."/>
            <person name="Boedeker C."/>
            <person name="Pinto D."/>
            <person name="Vollmers J."/>
            <person name="Rivas-Marin E."/>
            <person name="Kohn T."/>
            <person name="Peeters S.H."/>
            <person name="Heuer A."/>
            <person name="Rast P."/>
            <person name="Oberbeckmann S."/>
            <person name="Bunk B."/>
            <person name="Jeske O."/>
            <person name="Meyerdierks A."/>
            <person name="Storesund J.E."/>
            <person name="Kallscheuer N."/>
            <person name="Luecker S."/>
            <person name="Lage O.M."/>
            <person name="Pohl T."/>
            <person name="Merkel B.J."/>
            <person name="Hornburger P."/>
            <person name="Mueller R.-W."/>
            <person name="Bruemmer F."/>
            <person name="Labrenz M."/>
            <person name="Spormann A.M."/>
            <person name="Op Den Camp H."/>
            <person name="Overmann J."/>
            <person name="Amann R."/>
            <person name="Jetten M.S.M."/>
            <person name="Mascher T."/>
            <person name="Medema M.H."/>
            <person name="Devos D.P."/>
            <person name="Kaster A.-K."/>
            <person name="Ovreas L."/>
            <person name="Rohde M."/>
            <person name="Galperin M.Y."/>
            <person name="Jogler C."/>
        </authorList>
    </citation>
    <scope>NUCLEOTIDE SEQUENCE [LARGE SCALE GENOMIC DNA]</scope>
    <source>
        <strain evidence="1 2">CA13</strain>
    </source>
</reference>
<gene>
    <name evidence="1" type="ORF">CA13_65440</name>
</gene>
<organism evidence="1 2">
    <name type="scientific">Novipirellula herctigrandis</name>
    <dbReference type="NCBI Taxonomy" id="2527986"/>
    <lineage>
        <taxon>Bacteria</taxon>
        <taxon>Pseudomonadati</taxon>
        <taxon>Planctomycetota</taxon>
        <taxon>Planctomycetia</taxon>
        <taxon>Pirellulales</taxon>
        <taxon>Pirellulaceae</taxon>
        <taxon>Novipirellula</taxon>
    </lineage>
</organism>
<dbReference type="AlphaFoldDB" id="A0A5C5ZCL6"/>
<dbReference type="Proteomes" id="UP000315010">
    <property type="component" value="Unassembled WGS sequence"/>
</dbReference>
<evidence type="ECO:0000313" key="2">
    <source>
        <dbReference type="Proteomes" id="UP000315010"/>
    </source>
</evidence>
<dbReference type="InterPro" id="IPR025409">
    <property type="entry name" value="DUF4303"/>
</dbReference>
<evidence type="ECO:0000313" key="1">
    <source>
        <dbReference type="EMBL" id="TWT85062.1"/>
    </source>
</evidence>
<proteinExistence type="predicted"/>
<name>A0A5C5ZCL6_9BACT</name>
<dbReference type="Pfam" id="PF14136">
    <property type="entry name" value="DUF4303"/>
    <property type="match status" value="1"/>
</dbReference>
<dbReference type="OrthoDB" id="2618657at2"/>
<evidence type="ECO:0008006" key="3">
    <source>
        <dbReference type="Google" id="ProtNLM"/>
    </source>
</evidence>
<accession>A0A5C5ZCL6</accession>
<keyword evidence="2" id="KW-1185">Reference proteome</keyword>
<protein>
    <recommendedName>
        <fullName evidence="3">DUF4303 domain-containing protein</fullName>
    </recommendedName>
</protein>